<keyword evidence="4" id="KW-0732">Signal</keyword>
<keyword evidence="11" id="KW-1185">Reference proteome</keyword>
<proteinExistence type="inferred from homology"/>
<evidence type="ECO:0000256" key="1">
    <source>
        <dbReference type="ARBA" id="ARBA00004115"/>
    </source>
</evidence>
<evidence type="ECO:0000256" key="8">
    <source>
        <dbReference type="RuleBase" id="RU003827"/>
    </source>
</evidence>
<dbReference type="SMART" id="SM01190">
    <property type="entry name" value="EMP24_GP25L"/>
    <property type="match status" value="1"/>
</dbReference>
<evidence type="ECO:0000256" key="5">
    <source>
        <dbReference type="ARBA" id="ARBA00022824"/>
    </source>
</evidence>
<dbReference type="PANTHER" id="PTHR22811">
    <property type="entry name" value="TRANSMEMBRANE EMP24 DOMAIN-CONTAINING PROTEIN"/>
    <property type="match status" value="1"/>
</dbReference>
<dbReference type="InterPro" id="IPR015720">
    <property type="entry name" value="Emp24-like"/>
</dbReference>
<dbReference type="GO" id="GO:0005789">
    <property type="term" value="C:endoplasmic reticulum membrane"/>
    <property type="evidence" value="ECO:0007669"/>
    <property type="project" value="UniProtKB-SubCell"/>
</dbReference>
<evidence type="ECO:0000256" key="6">
    <source>
        <dbReference type="ARBA" id="ARBA00022989"/>
    </source>
</evidence>
<dbReference type="OMA" id="HNRFSTM"/>
<dbReference type="PROSITE" id="PS50866">
    <property type="entry name" value="GOLD"/>
    <property type="match status" value="1"/>
</dbReference>
<keyword evidence="7" id="KW-0472">Membrane</keyword>
<dbReference type="Ensembl" id="ENSVKKT00000011476.1">
    <property type="protein sequence ID" value="ENSVKKP00000011210.1"/>
    <property type="gene ID" value="ENSVKKG00000007838.1"/>
</dbReference>
<evidence type="ECO:0000256" key="4">
    <source>
        <dbReference type="ARBA" id="ARBA00022729"/>
    </source>
</evidence>
<evidence type="ECO:0000313" key="10">
    <source>
        <dbReference type="Ensembl" id="ENSVKKP00000011210.1"/>
    </source>
</evidence>
<comment type="similarity">
    <text evidence="2 8">Belongs to the EMP24/GP25L family.</text>
</comment>
<gene>
    <name evidence="10" type="primary">TMED6</name>
</gene>
<organism evidence="10 11">
    <name type="scientific">Varanus komodoensis</name>
    <name type="common">Komodo dragon</name>
    <dbReference type="NCBI Taxonomy" id="61221"/>
    <lineage>
        <taxon>Eukaryota</taxon>
        <taxon>Metazoa</taxon>
        <taxon>Chordata</taxon>
        <taxon>Craniata</taxon>
        <taxon>Vertebrata</taxon>
        <taxon>Euteleostomi</taxon>
        <taxon>Lepidosauria</taxon>
        <taxon>Squamata</taxon>
        <taxon>Bifurcata</taxon>
        <taxon>Unidentata</taxon>
        <taxon>Episquamata</taxon>
        <taxon>Toxicofera</taxon>
        <taxon>Anguimorpha</taxon>
        <taxon>Paleoanguimorpha</taxon>
        <taxon>Varanoidea</taxon>
        <taxon>Varanidae</taxon>
        <taxon>Varanus</taxon>
    </lineage>
</organism>
<reference evidence="10" key="2">
    <citation type="submission" date="2025-09" db="UniProtKB">
        <authorList>
            <consortium name="Ensembl"/>
        </authorList>
    </citation>
    <scope>IDENTIFICATION</scope>
</reference>
<comment type="subcellular location">
    <subcellularLocation>
        <location evidence="1">Endoplasmic reticulum membrane</location>
        <topology evidence="1">Single-pass type I membrane protein</topology>
    </subcellularLocation>
    <subcellularLocation>
        <location evidence="8">Membrane</location>
        <topology evidence="8">Single-pass type I membrane protein</topology>
    </subcellularLocation>
</comment>
<dbReference type="AlphaFoldDB" id="A0A8D2JCZ9"/>
<keyword evidence="3 8" id="KW-0812">Transmembrane</keyword>
<evidence type="ECO:0000256" key="7">
    <source>
        <dbReference type="ARBA" id="ARBA00023136"/>
    </source>
</evidence>
<keyword evidence="6" id="KW-1133">Transmembrane helix</keyword>
<protein>
    <recommendedName>
        <fullName evidence="9">GOLD domain-containing protein</fullName>
    </recommendedName>
</protein>
<evidence type="ECO:0000313" key="11">
    <source>
        <dbReference type="Proteomes" id="UP000694545"/>
    </source>
</evidence>
<evidence type="ECO:0000256" key="2">
    <source>
        <dbReference type="ARBA" id="ARBA00007104"/>
    </source>
</evidence>
<reference evidence="10" key="1">
    <citation type="submission" date="2025-08" db="UniProtKB">
        <authorList>
            <consortium name="Ensembl"/>
        </authorList>
    </citation>
    <scope>IDENTIFICATION</scope>
</reference>
<accession>A0A8D2JCZ9</accession>
<feature type="domain" description="GOLD" evidence="9">
    <location>
        <begin position="50"/>
        <end position="135"/>
    </location>
</feature>
<name>A0A8D2JCZ9_VARKO</name>
<evidence type="ECO:0000259" key="9">
    <source>
        <dbReference type="PROSITE" id="PS50866"/>
    </source>
</evidence>
<keyword evidence="5" id="KW-0256">Endoplasmic reticulum</keyword>
<dbReference type="InterPro" id="IPR009038">
    <property type="entry name" value="GOLD_dom"/>
</dbReference>
<sequence length="235" mass="26389">GLLHVLGSGLLLRQVARPPPPELPGGSAGASPLGKAAQHNFAIVIPAGGIECFWQHAYPQGHFYFGYEVQWTSGISHDRHVLATANDPSGTHLGTSQDTRGQINFQATETGFYQLCLSNRYNHFGSVQVRLNLGVFYGDFNLKGLEEPERKKLNDTLDAIQDSTTRLLVSVFHMWRYYNFARMRNAADFFLVQSNYNYVNWWSAAQSVTIVLSGVLQLYFLKRLFTTQPTSKPRC</sequence>
<dbReference type="Pfam" id="PF01105">
    <property type="entry name" value="EMP24_GP25L"/>
    <property type="match status" value="1"/>
</dbReference>
<evidence type="ECO:0000256" key="3">
    <source>
        <dbReference type="ARBA" id="ARBA00022692"/>
    </source>
</evidence>
<dbReference type="Proteomes" id="UP000694545">
    <property type="component" value="Unplaced"/>
</dbReference>